<feature type="transmembrane region" description="Helical" evidence="1">
    <location>
        <begin position="107"/>
        <end position="132"/>
    </location>
</feature>
<accession>D3BA59</accession>
<evidence type="ECO:0008006" key="4">
    <source>
        <dbReference type="Google" id="ProtNLM"/>
    </source>
</evidence>
<dbReference type="GeneID" id="31360919"/>
<evidence type="ECO:0000313" key="3">
    <source>
        <dbReference type="Proteomes" id="UP000001396"/>
    </source>
</evidence>
<dbReference type="FunCoup" id="D3BA59">
    <property type="interactions" value="169"/>
</dbReference>
<dbReference type="RefSeq" id="XP_020433564.1">
    <property type="nucleotide sequence ID" value="XM_020576315.1"/>
</dbReference>
<name>D3BA59_HETP5</name>
<protein>
    <recommendedName>
        <fullName evidence="4">MARVEL domain-containing protein</fullName>
    </recommendedName>
</protein>
<organism evidence="2 3">
    <name type="scientific">Heterostelium pallidum (strain ATCC 26659 / Pp 5 / PN500)</name>
    <name type="common">Cellular slime mold</name>
    <name type="synonym">Polysphondylium pallidum</name>
    <dbReference type="NCBI Taxonomy" id="670386"/>
    <lineage>
        <taxon>Eukaryota</taxon>
        <taxon>Amoebozoa</taxon>
        <taxon>Evosea</taxon>
        <taxon>Eumycetozoa</taxon>
        <taxon>Dictyostelia</taxon>
        <taxon>Acytosteliales</taxon>
        <taxon>Acytosteliaceae</taxon>
        <taxon>Heterostelium</taxon>
    </lineage>
</organism>
<feature type="transmembrane region" description="Helical" evidence="1">
    <location>
        <begin position="40"/>
        <end position="61"/>
    </location>
</feature>
<keyword evidence="1" id="KW-1133">Transmembrane helix</keyword>
<feature type="transmembrane region" description="Helical" evidence="1">
    <location>
        <begin position="73"/>
        <end position="95"/>
    </location>
</feature>
<gene>
    <name evidence="2" type="ORF">PPL_05434</name>
</gene>
<dbReference type="Proteomes" id="UP000001396">
    <property type="component" value="Unassembled WGS sequence"/>
</dbReference>
<evidence type="ECO:0000256" key="1">
    <source>
        <dbReference type="SAM" id="Phobius"/>
    </source>
</evidence>
<dbReference type="InParanoid" id="D3BA59"/>
<dbReference type="AlphaFoldDB" id="D3BA59"/>
<comment type="caution">
    <text evidence="2">The sequence shown here is derived from an EMBL/GenBank/DDBJ whole genome shotgun (WGS) entry which is preliminary data.</text>
</comment>
<sequence>MAMNSFKDSPTGKMIHNTVGTIKEKYKKNRLRRFIKRNQPFPWIVIFSMIVNIPIFVFLIILTASRWSSDCSYIGGFVIIYIYVFAINILYGLYFHKTLKNRKPKSVVFLAQDCGLSSFVLYTCLSVILFIICEYLRRGTEFSKCYKSNSNLYHLLRAGQGMDIFFLIGFYIISFFNACCNCYQEKRVKKKKLPKFVVPVEMDDNVSSYTE</sequence>
<evidence type="ECO:0000313" key="2">
    <source>
        <dbReference type="EMBL" id="EFA81446.1"/>
    </source>
</evidence>
<reference evidence="2 3" key="1">
    <citation type="journal article" date="2011" name="Genome Res.">
        <title>Phylogeny-wide analysis of social amoeba genomes highlights ancient origins for complex intercellular communication.</title>
        <authorList>
            <person name="Heidel A.J."/>
            <person name="Lawal H.M."/>
            <person name="Felder M."/>
            <person name="Schilde C."/>
            <person name="Helps N.R."/>
            <person name="Tunggal B."/>
            <person name="Rivero F."/>
            <person name="John U."/>
            <person name="Schleicher M."/>
            <person name="Eichinger L."/>
            <person name="Platzer M."/>
            <person name="Noegel A.A."/>
            <person name="Schaap P."/>
            <person name="Gloeckner G."/>
        </authorList>
    </citation>
    <scope>NUCLEOTIDE SEQUENCE [LARGE SCALE GENOMIC DNA]</scope>
    <source>
        <strain evidence="3">ATCC 26659 / Pp 5 / PN500</strain>
    </source>
</reference>
<dbReference type="OMA" id="GMDIFFL"/>
<keyword evidence="3" id="KW-1185">Reference proteome</keyword>
<keyword evidence="1" id="KW-0812">Transmembrane</keyword>
<proteinExistence type="predicted"/>
<dbReference type="EMBL" id="ADBJ01000025">
    <property type="protein sequence ID" value="EFA81446.1"/>
    <property type="molecule type" value="Genomic_DNA"/>
</dbReference>
<feature type="transmembrane region" description="Helical" evidence="1">
    <location>
        <begin position="164"/>
        <end position="183"/>
    </location>
</feature>
<keyword evidence="1" id="KW-0472">Membrane</keyword>